<protein>
    <submittedName>
        <fullName evidence="5">Alpha/beta-hydrolase</fullName>
    </submittedName>
</protein>
<dbReference type="EMBL" id="MU858225">
    <property type="protein sequence ID" value="KAK4208883.1"/>
    <property type="molecule type" value="Genomic_DNA"/>
</dbReference>
<evidence type="ECO:0000256" key="1">
    <source>
        <dbReference type="ARBA" id="ARBA00005964"/>
    </source>
</evidence>
<feature type="domain" description="Carboxylesterase type B" evidence="4">
    <location>
        <begin position="16"/>
        <end position="347"/>
    </location>
</feature>
<dbReference type="InterPro" id="IPR029058">
    <property type="entry name" value="AB_hydrolase_fold"/>
</dbReference>
<name>A0AAN7B2V7_9PEZI</name>
<proteinExistence type="inferred from homology"/>
<feature type="compositionally biased region" description="Low complexity" evidence="3">
    <location>
        <begin position="539"/>
        <end position="554"/>
    </location>
</feature>
<dbReference type="InterPro" id="IPR050654">
    <property type="entry name" value="AChE-related_enzymes"/>
</dbReference>
<evidence type="ECO:0000256" key="3">
    <source>
        <dbReference type="SAM" id="MobiDB-lite"/>
    </source>
</evidence>
<dbReference type="GO" id="GO:0052689">
    <property type="term" value="F:carboxylic ester hydrolase activity"/>
    <property type="evidence" value="ECO:0007669"/>
    <property type="project" value="TreeGrafter"/>
</dbReference>
<dbReference type="Proteomes" id="UP001301769">
    <property type="component" value="Unassembled WGS sequence"/>
</dbReference>
<gene>
    <name evidence="5" type="ORF">QBC37DRAFT_324891</name>
</gene>
<evidence type="ECO:0000313" key="5">
    <source>
        <dbReference type="EMBL" id="KAK4208883.1"/>
    </source>
</evidence>
<dbReference type="InterPro" id="IPR002018">
    <property type="entry name" value="CarbesteraseB"/>
</dbReference>
<dbReference type="PANTHER" id="PTHR43918:SF4">
    <property type="entry name" value="CARBOXYLIC ESTER HYDROLASE"/>
    <property type="match status" value="1"/>
</dbReference>
<feature type="region of interest" description="Disordered" evidence="3">
    <location>
        <begin position="534"/>
        <end position="567"/>
    </location>
</feature>
<reference evidence="5" key="1">
    <citation type="journal article" date="2023" name="Mol. Phylogenet. Evol.">
        <title>Genome-scale phylogeny and comparative genomics of the fungal order Sordariales.</title>
        <authorList>
            <person name="Hensen N."/>
            <person name="Bonometti L."/>
            <person name="Westerberg I."/>
            <person name="Brannstrom I.O."/>
            <person name="Guillou S."/>
            <person name="Cros-Aarteil S."/>
            <person name="Calhoun S."/>
            <person name="Haridas S."/>
            <person name="Kuo A."/>
            <person name="Mondo S."/>
            <person name="Pangilinan J."/>
            <person name="Riley R."/>
            <person name="LaButti K."/>
            <person name="Andreopoulos B."/>
            <person name="Lipzen A."/>
            <person name="Chen C."/>
            <person name="Yan M."/>
            <person name="Daum C."/>
            <person name="Ng V."/>
            <person name="Clum A."/>
            <person name="Steindorff A."/>
            <person name="Ohm R.A."/>
            <person name="Martin F."/>
            <person name="Silar P."/>
            <person name="Natvig D.O."/>
            <person name="Lalanne C."/>
            <person name="Gautier V."/>
            <person name="Ament-Velasquez S.L."/>
            <person name="Kruys A."/>
            <person name="Hutchinson M.I."/>
            <person name="Powell A.J."/>
            <person name="Barry K."/>
            <person name="Miller A.N."/>
            <person name="Grigoriev I.V."/>
            <person name="Debuchy R."/>
            <person name="Gladieux P."/>
            <person name="Hiltunen Thoren M."/>
            <person name="Johannesson H."/>
        </authorList>
    </citation>
    <scope>NUCLEOTIDE SEQUENCE</scope>
    <source>
        <strain evidence="5">PSN293</strain>
    </source>
</reference>
<dbReference type="SUPFAM" id="SSF53474">
    <property type="entry name" value="alpha/beta-Hydrolases"/>
    <property type="match status" value="1"/>
</dbReference>
<dbReference type="Pfam" id="PF00135">
    <property type="entry name" value="COesterase"/>
    <property type="match status" value="1"/>
</dbReference>
<evidence type="ECO:0000313" key="6">
    <source>
        <dbReference type="Proteomes" id="UP001301769"/>
    </source>
</evidence>
<dbReference type="AlphaFoldDB" id="A0AAN7B2V7"/>
<accession>A0AAN7B2V7</accession>
<reference evidence="5" key="2">
    <citation type="submission" date="2023-05" db="EMBL/GenBank/DDBJ databases">
        <authorList>
            <consortium name="Lawrence Berkeley National Laboratory"/>
            <person name="Steindorff A."/>
            <person name="Hensen N."/>
            <person name="Bonometti L."/>
            <person name="Westerberg I."/>
            <person name="Brannstrom I.O."/>
            <person name="Guillou S."/>
            <person name="Cros-Aarteil S."/>
            <person name="Calhoun S."/>
            <person name="Haridas S."/>
            <person name="Kuo A."/>
            <person name="Mondo S."/>
            <person name="Pangilinan J."/>
            <person name="Riley R."/>
            <person name="Labutti K."/>
            <person name="Andreopoulos B."/>
            <person name="Lipzen A."/>
            <person name="Chen C."/>
            <person name="Yanf M."/>
            <person name="Daum C."/>
            <person name="Ng V."/>
            <person name="Clum A."/>
            <person name="Ohm R."/>
            <person name="Martin F."/>
            <person name="Silar P."/>
            <person name="Natvig D."/>
            <person name="Lalanne C."/>
            <person name="Gautier V."/>
            <person name="Ament-Velasquez S.L."/>
            <person name="Kruys A."/>
            <person name="Hutchinson M.I."/>
            <person name="Powell A.J."/>
            <person name="Barry K."/>
            <person name="Miller A.N."/>
            <person name="Grigoriev I.V."/>
            <person name="Debuchy R."/>
            <person name="Gladieux P."/>
            <person name="Thoren M.H."/>
            <person name="Johannesson H."/>
        </authorList>
    </citation>
    <scope>NUCLEOTIDE SEQUENCE</scope>
    <source>
        <strain evidence="5">PSN293</strain>
    </source>
</reference>
<dbReference type="PANTHER" id="PTHR43918">
    <property type="entry name" value="ACETYLCHOLINESTERASE"/>
    <property type="match status" value="1"/>
</dbReference>
<evidence type="ECO:0000259" key="4">
    <source>
        <dbReference type="Pfam" id="PF00135"/>
    </source>
</evidence>
<keyword evidence="6" id="KW-1185">Reference proteome</keyword>
<organism evidence="5 6">
    <name type="scientific">Rhypophila decipiens</name>
    <dbReference type="NCBI Taxonomy" id="261697"/>
    <lineage>
        <taxon>Eukaryota</taxon>
        <taxon>Fungi</taxon>
        <taxon>Dikarya</taxon>
        <taxon>Ascomycota</taxon>
        <taxon>Pezizomycotina</taxon>
        <taxon>Sordariomycetes</taxon>
        <taxon>Sordariomycetidae</taxon>
        <taxon>Sordariales</taxon>
        <taxon>Naviculisporaceae</taxon>
        <taxon>Rhypophila</taxon>
    </lineage>
</organism>
<evidence type="ECO:0000256" key="2">
    <source>
        <dbReference type="ARBA" id="ARBA00022801"/>
    </source>
</evidence>
<comment type="caution">
    <text evidence="5">The sequence shown here is derived from an EMBL/GenBank/DDBJ whole genome shotgun (WGS) entry which is preliminary data.</text>
</comment>
<dbReference type="Gene3D" id="3.40.50.1820">
    <property type="entry name" value="alpha/beta hydrolase"/>
    <property type="match status" value="2"/>
</dbReference>
<comment type="similarity">
    <text evidence="1">Belongs to the type-B carboxylesterase/lipase family.</text>
</comment>
<sequence length="601" mass="64058">MKSRQIIANWIAGQPVSTSGGLVDGHLAPDATEVSEYLGIPYAEPPVGKLRFQPPVKYNGTSVLNATSFGYSCISVGSLRPSNETWLQSLDATALGEAIAATGEGTNVANLSTRQSEDCLTLNIWTKPQTGMLNKAVMIFIHDGGYYSGSSSLPTVNGQWLANDQDIVVVTFNYRLSIFGFPGNPLSAPNLGLLDTRLAIEWVRDNIAEFGGDPSRITLFGQGTGGQMADLYSFAWTEDPIVQAYIPMSGTAVSTDPVSNSTAYANWFNTSSALGCGGVRDNQTRVWNCMLTKNATAIAKAAAAPADAGFTGLREFLPTVDDTLVFGNYMDKAPVQAPILVGNTADKVEVYKLVTPGWSDSTWREYEALHFGCPAAWRAGVNVKNGNPTWRYRYFASWPNLELFSGDGGSGAWHGSDAILLFNNTPTVFIPNTADELAFGEYYRSAWTTFAKDPFTGLSRFTAPLNSSAPWPQYSLANRLSTMIRLGYQNQLGANLIPTVAPSNASSIGRNGTLGNSTLLPEDYDAGCPTAWPVPPKPTGTNATATATATSTATSVPTEGGGVSSGGSSISGMPLLKSWGIAERTLWVGLFVACFVFFASL</sequence>
<keyword evidence="2" id="KW-0378">Hydrolase</keyword>